<comment type="caution">
    <text evidence="2">The sequence shown here is derived from an EMBL/GenBank/DDBJ whole genome shotgun (WGS) entry which is preliminary data.</text>
</comment>
<dbReference type="Pfam" id="PF14065">
    <property type="entry name" value="Pvc16_N"/>
    <property type="match status" value="1"/>
</dbReference>
<keyword evidence="3" id="KW-1185">Reference proteome</keyword>
<accession>A0ABV8XSB4</accession>
<dbReference type="RefSeq" id="WP_380041304.1">
    <property type="nucleotide sequence ID" value="NZ_JBHSEH010000023.1"/>
</dbReference>
<name>A0ABV8XSB4_9DEIO</name>
<feature type="domain" description="Pvc16 N-terminal" evidence="1">
    <location>
        <begin position="4"/>
        <end position="169"/>
    </location>
</feature>
<dbReference type="Proteomes" id="UP001595998">
    <property type="component" value="Unassembled WGS sequence"/>
</dbReference>
<sequence>MIADVQHALKEMIYSEAALPRDALDVRFAAPTSAWVSGLTRPTLNFFLHDLRENTGLRSSEFMHSYVSGGQRRDLAPRRIDLKYLVTVFFKSQVDELGRDEWNVLWRVLAALMRQDDWEEQYVPPAARDLDVGVLGVIGQPEGQATQGLFSSLGLPVRPHLNYTLTVPLNLNVSELSPLVLERRLEFRSGLQEGAAAGEGVVRSSWIIRDGLGRPVPDALVRGAGARGFSGPDGVVHLAVAREQVRDLDVLTLDGQILRLPAHSAALLPQLTE</sequence>
<evidence type="ECO:0000259" key="1">
    <source>
        <dbReference type="Pfam" id="PF14065"/>
    </source>
</evidence>
<protein>
    <submittedName>
        <fullName evidence="2">DUF4255 domain-containing protein</fullName>
    </submittedName>
</protein>
<dbReference type="InterPro" id="IPR025351">
    <property type="entry name" value="Pvc16_N"/>
</dbReference>
<evidence type="ECO:0000313" key="3">
    <source>
        <dbReference type="Proteomes" id="UP001595998"/>
    </source>
</evidence>
<evidence type="ECO:0000313" key="2">
    <source>
        <dbReference type="EMBL" id="MFC4427628.1"/>
    </source>
</evidence>
<gene>
    <name evidence="2" type="ORF">ACFOZ9_15525</name>
</gene>
<organism evidence="2 3">
    <name type="scientific">Deinococcus navajonensis</name>
    <dbReference type="NCBI Taxonomy" id="309884"/>
    <lineage>
        <taxon>Bacteria</taxon>
        <taxon>Thermotogati</taxon>
        <taxon>Deinococcota</taxon>
        <taxon>Deinococci</taxon>
        <taxon>Deinococcales</taxon>
        <taxon>Deinococcaceae</taxon>
        <taxon>Deinococcus</taxon>
    </lineage>
</organism>
<reference evidence="3" key="1">
    <citation type="journal article" date="2019" name="Int. J. Syst. Evol. Microbiol.">
        <title>The Global Catalogue of Microorganisms (GCM) 10K type strain sequencing project: providing services to taxonomists for standard genome sequencing and annotation.</title>
        <authorList>
            <consortium name="The Broad Institute Genomics Platform"/>
            <consortium name="The Broad Institute Genome Sequencing Center for Infectious Disease"/>
            <person name="Wu L."/>
            <person name="Ma J."/>
        </authorList>
    </citation>
    <scope>NUCLEOTIDE SEQUENCE [LARGE SCALE GENOMIC DNA]</scope>
    <source>
        <strain evidence="3">CCUG 56029</strain>
    </source>
</reference>
<dbReference type="EMBL" id="JBHSEH010000023">
    <property type="protein sequence ID" value="MFC4427628.1"/>
    <property type="molecule type" value="Genomic_DNA"/>
</dbReference>
<proteinExistence type="predicted"/>